<evidence type="ECO:0000313" key="9">
    <source>
        <dbReference type="EMBL" id="MCU6762430.1"/>
    </source>
</evidence>
<dbReference type="InterPro" id="IPR004143">
    <property type="entry name" value="BPL_LPL_catalytic"/>
</dbReference>
<evidence type="ECO:0000256" key="6">
    <source>
        <dbReference type="ARBA" id="ARBA00022840"/>
    </source>
</evidence>
<dbReference type="InterPro" id="IPR045864">
    <property type="entry name" value="aa-tRNA-synth_II/BPL/LPL"/>
</dbReference>
<dbReference type="NCBIfam" id="TIGR00545">
    <property type="entry name" value="lipoyltrans"/>
    <property type="match status" value="1"/>
</dbReference>
<dbReference type="RefSeq" id="WP_158425136.1">
    <property type="nucleotide sequence ID" value="NZ_JAOQJQ010000003.1"/>
</dbReference>
<evidence type="ECO:0000256" key="7">
    <source>
        <dbReference type="ARBA" id="ARBA00048037"/>
    </source>
</evidence>
<dbReference type="SUPFAM" id="SSF82649">
    <property type="entry name" value="SufE/NifU"/>
    <property type="match status" value="1"/>
</dbReference>
<reference evidence="9 10" key="1">
    <citation type="journal article" date="2021" name="ISME Commun">
        <title>Automated analysis of genomic sequences facilitates high-throughput and comprehensive description of bacteria.</title>
        <authorList>
            <person name="Hitch T.C.A."/>
        </authorList>
    </citation>
    <scope>NUCLEOTIDE SEQUENCE [LARGE SCALE GENOMIC DNA]</scope>
    <source>
        <strain evidence="9 10">Sanger_109</strain>
    </source>
</reference>
<keyword evidence="5" id="KW-0547">Nucleotide-binding</keyword>
<evidence type="ECO:0000256" key="4">
    <source>
        <dbReference type="ARBA" id="ARBA00022598"/>
    </source>
</evidence>
<comment type="pathway">
    <text evidence="2">Protein modification; protein lipoylation via exogenous pathway; protein N(6)-(lipoyl)lysine from lipoate: step 1/2.</text>
</comment>
<protein>
    <recommendedName>
        <fullName evidence="3">lipoate--protein ligase</fullName>
        <ecNumber evidence="3">6.3.1.20</ecNumber>
    </recommendedName>
</protein>
<dbReference type="EMBL" id="JAOQJQ010000003">
    <property type="protein sequence ID" value="MCU6762430.1"/>
    <property type="molecule type" value="Genomic_DNA"/>
</dbReference>
<name>A0ABT2TJP9_9FIRM</name>
<evidence type="ECO:0000256" key="1">
    <source>
        <dbReference type="ARBA" id="ARBA00005085"/>
    </source>
</evidence>
<accession>A0ABT2TJP9</accession>
<dbReference type="CDD" id="cd16443">
    <property type="entry name" value="LplA"/>
    <property type="match status" value="1"/>
</dbReference>
<dbReference type="PROSITE" id="PS51733">
    <property type="entry name" value="BPL_LPL_CATALYTIC"/>
    <property type="match status" value="1"/>
</dbReference>
<dbReference type="Gene3D" id="3.30.930.10">
    <property type="entry name" value="Bira Bifunctional Protein, Domain 2"/>
    <property type="match status" value="1"/>
</dbReference>
<dbReference type="Pfam" id="PF21948">
    <property type="entry name" value="LplA-B_cat"/>
    <property type="match status" value="1"/>
</dbReference>
<dbReference type="Gene3D" id="3.30.390.50">
    <property type="entry name" value="CO dehydrogenase flavoprotein, C-terminal domain"/>
    <property type="match status" value="1"/>
</dbReference>
<dbReference type="SUPFAM" id="SSF55681">
    <property type="entry name" value="Class II aaRS and biotin synthetases"/>
    <property type="match status" value="1"/>
</dbReference>
<keyword evidence="10" id="KW-1185">Reference proteome</keyword>
<dbReference type="InterPro" id="IPR019491">
    <property type="entry name" value="Lipoate_protein_ligase_C"/>
</dbReference>
<dbReference type="PANTHER" id="PTHR12561:SF3">
    <property type="entry name" value="LIPOYLTRANSFERASE 1, MITOCHONDRIAL"/>
    <property type="match status" value="1"/>
</dbReference>
<dbReference type="EC" id="6.3.1.20" evidence="3"/>
<feature type="domain" description="BPL/LPL catalytic" evidence="8">
    <location>
        <begin position="26"/>
        <end position="213"/>
    </location>
</feature>
<evidence type="ECO:0000256" key="5">
    <source>
        <dbReference type="ARBA" id="ARBA00022741"/>
    </source>
</evidence>
<keyword evidence="6" id="KW-0067">ATP-binding</keyword>
<comment type="catalytic activity">
    <reaction evidence="7">
        <text>L-lysyl-[lipoyl-carrier protein] + (R)-lipoate + ATP = N(6)-[(R)-lipoyl]-L-lysyl-[lipoyl-carrier protein] + AMP + diphosphate + H(+)</text>
        <dbReference type="Rhea" id="RHEA:49288"/>
        <dbReference type="Rhea" id="RHEA-COMP:10500"/>
        <dbReference type="Rhea" id="RHEA-COMP:10502"/>
        <dbReference type="ChEBI" id="CHEBI:15378"/>
        <dbReference type="ChEBI" id="CHEBI:29969"/>
        <dbReference type="ChEBI" id="CHEBI:30616"/>
        <dbReference type="ChEBI" id="CHEBI:33019"/>
        <dbReference type="ChEBI" id="CHEBI:83088"/>
        <dbReference type="ChEBI" id="CHEBI:83099"/>
        <dbReference type="ChEBI" id="CHEBI:456215"/>
        <dbReference type="EC" id="6.3.1.20"/>
    </reaction>
</comment>
<proteinExistence type="predicted"/>
<evidence type="ECO:0000256" key="2">
    <source>
        <dbReference type="ARBA" id="ARBA00005124"/>
    </source>
</evidence>
<comment type="caution">
    <text evidence="9">The sequence shown here is derived from an EMBL/GenBank/DDBJ whole genome shotgun (WGS) entry which is preliminary data.</text>
</comment>
<keyword evidence="4 9" id="KW-0436">Ligase</keyword>
<dbReference type="PANTHER" id="PTHR12561">
    <property type="entry name" value="LIPOATE-PROTEIN LIGASE"/>
    <property type="match status" value="1"/>
</dbReference>
<gene>
    <name evidence="9" type="ORF">OCV88_08800</name>
</gene>
<dbReference type="GO" id="GO:0016979">
    <property type="term" value="F:lipoate-protein ligase activity"/>
    <property type="evidence" value="ECO:0007669"/>
    <property type="project" value="UniProtKB-EC"/>
</dbReference>
<organism evidence="9 10">
    <name type="scientific">Brotonthovivens ammoniilytica</name>
    <dbReference type="NCBI Taxonomy" id="2981725"/>
    <lineage>
        <taxon>Bacteria</taxon>
        <taxon>Bacillati</taxon>
        <taxon>Bacillota</taxon>
        <taxon>Clostridia</taxon>
        <taxon>Lachnospirales</taxon>
        <taxon>Lachnospiraceae</taxon>
        <taxon>Brotonthovivens</taxon>
    </lineage>
</organism>
<evidence type="ECO:0000313" key="10">
    <source>
        <dbReference type="Proteomes" id="UP001652442"/>
    </source>
</evidence>
<evidence type="ECO:0000256" key="3">
    <source>
        <dbReference type="ARBA" id="ARBA00012367"/>
    </source>
</evidence>
<dbReference type="Proteomes" id="UP001652442">
    <property type="component" value="Unassembled WGS sequence"/>
</dbReference>
<dbReference type="InterPro" id="IPR004562">
    <property type="entry name" value="LipoylTrfase_LipoateP_Ligase"/>
</dbReference>
<evidence type="ECO:0000259" key="8">
    <source>
        <dbReference type="PROSITE" id="PS51733"/>
    </source>
</evidence>
<sequence>MIFIQSNSTNPYYNLALEEYMFEQMDRNREYFMLWQNANTIVVGKYQNTLEEINQSFVDKYGLRVVRRLSGGGAVYHDLGNLNFTFVAGSREHPEFDFEKFALPVVETLKKFGICAQMNGRNDISIDGKKICGNSQYAKKGRVLHHGCIMLDSNLQNVSDALNVKVAKFESKSVKSVRARVTTINTYAKTPISMEAFKQALIQEVFCSCGLEVYHFSPEQEKEIERLQKEKYETWDWNYGRNPLCNMKRELKFSGGLLTAQMQIEHGVIEQIKFFGDFFGNGEIWELEKKLTGLRTDEYLKDHVEKMNVGYYIHGITEEELCRLLK</sequence>
<comment type="pathway">
    <text evidence="1">Protein modification; protein lipoylation via exogenous pathway; protein N(6)-(lipoyl)lysine from lipoate: step 2/2.</text>
</comment>
<dbReference type="Pfam" id="PF10437">
    <property type="entry name" value="Lip_prot_lig_C"/>
    <property type="match status" value="1"/>
</dbReference>